<dbReference type="AlphaFoldDB" id="A0AA87MTD1"/>
<name>A0AA87MTD1_9LEPT</name>
<reference evidence="1 2" key="1">
    <citation type="journal article" date="2014" name="Int. J. Syst. Evol. Microbiol.">
        <title>Leptospira mayottensis sp. nov., a pathogenic species of the genus Leptospira isolated from humans.</title>
        <authorList>
            <person name="Bourhy P."/>
            <person name="Collet L."/>
            <person name="Brisse S."/>
            <person name="Picardeau M."/>
        </authorList>
    </citation>
    <scope>NUCLEOTIDE SEQUENCE [LARGE SCALE GENOMIC DNA]</scope>
    <source>
        <strain evidence="1 2">200901122</strain>
    </source>
</reference>
<accession>A0AA87MTD1</accession>
<evidence type="ECO:0000313" key="1">
    <source>
        <dbReference type="EMBL" id="EKS02175.1"/>
    </source>
</evidence>
<evidence type="ECO:0000313" key="2">
    <source>
        <dbReference type="Proteomes" id="UP000001343"/>
    </source>
</evidence>
<comment type="caution">
    <text evidence="1">The sequence shown here is derived from an EMBL/GenBank/DDBJ whole genome shotgun (WGS) entry which is preliminary data.</text>
</comment>
<protein>
    <submittedName>
        <fullName evidence="1">Uncharacterized protein</fullName>
    </submittedName>
</protein>
<dbReference type="EMBL" id="AKWM02000002">
    <property type="protein sequence ID" value="EKS02175.1"/>
    <property type="molecule type" value="Genomic_DNA"/>
</dbReference>
<organism evidence="1 2">
    <name type="scientific">Leptospira mayottensis 200901122</name>
    <dbReference type="NCBI Taxonomy" id="1193010"/>
    <lineage>
        <taxon>Bacteria</taxon>
        <taxon>Pseudomonadati</taxon>
        <taxon>Spirochaetota</taxon>
        <taxon>Spirochaetia</taxon>
        <taxon>Leptospirales</taxon>
        <taxon>Leptospiraceae</taxon>
        <taxon>Leptospira</taxon>
    </lineage>
</organism>
<dbReference type="Proteomes" id="UP000001343">
    <property type="component" value="Unassembled WGS sequence"/>
</dbReference>
<sequence length="58" mass="6703">MKANTILYDVKVLNARILHFTKTTDISGNYTRNKISLCLELDPNPNIPWHQFSEISNL</sequence>
<gene>
    <name evidence="1" type="ORF">LEP1GSC125_0773</name>
</gene>
<proteinExistence type="predicted"/>